<dbReference type="Gene3D" id="1.25.40.10">
    <property type="entry name" value="Tetratricopeptide repeat domain"/>
    <property type="match status" value="1"/>
</dbReference>
<protein>
    <submittedName>
        <fullName evidence="7">Golgi reassembly stacking protein 2</fullName>
    </submittedName>
</protein>
<dbReference type="SUPFAM" id="SSF50156">
    <property type="entry name" value="PDZ domain-like"/>
    <property type="match status" value="1"/>
</dbReference>
<keyword evidence="8" id="KW-1185">Reference proteome</keyword>
<feature type="compositionally biased region" description="Polar residues" evidence="5">
    <location>
        <begin position="1236"/>
        <end position="1247"/>
    </location>
</feature>
<keyword evidence="2" id="KW-0677">Repeat</keyword>
<dbReference type="InterPro" id="IPR036034">
    <property type="entry name" value="PDZ_sf"/>
</dbReference>
<feature type="region of interest" description="Disordered" evidence="5">
    <location>
        <begin position="836"/>
        <end position="860"/>
    </location>
</feature>
<sequence>MHLCLPDRLLPSRDFFHPSASTSKFSVRGWRSGRNEVTHVHAMSSSLVATANSTLPGHLPTSPNQNTDNIGSIYAYRHLRLVDKAALAQVPVETFFHLFARAASHELSSTANSLVRDFLELCPKEQLLPSLQRLLDMPTVSLLGVNTLLLILRAMRSCPGGLESFTDDHITALARGFAEARVEAPVAHRTFVQGLSPELLSRLEAMPLPQGHDAATYTPPPLVQTTFKYLVKLLPVADHHQDALKLFQFLVNSGNIPPEAVQTLPGIDDFASIIRTSLVRACAYWHWRPLAVEFLRPLLETRPSESTISLTIDTIHACLINPEQQDLAACRTLITLVHAHQPVPRGVIRQYYDAAFEIDAAQDAYVIYAFTKTPEVLEAEEYPAPRGRVLPWLMAHLLKEHSVLAKELGNDILSSNIPVAFEARVQIVSRLSSQGHAVLARSLWNKWAAGRDRASFVGHPQLLLRLVSLFEHLVRRWEDALKQNPDNEPLESLISSGREFGASVLESFLEVHQPLENASHADLSALARVYFINGRFMDGFQTLRTMLDQRHMPDIHDVNVILSAIAIHDPREAATVLERIRARGLEPDHVSYGTVMHNAFVYGDSELANEMVVRISQLKDRELSYKSIVSLVRASLAPGTGRHYGKLQSVWRILQAVDKTTILKSPHLGNFLINAALRAEMPVMAFKFWDYICRERTLWTDLQQVELRRVILRKLEKHRRAGWLKERSTRAMVAPSKLEVHLNAASTSWTTVSVRKNASRLRPEAPLSKELLRSSVNRRLPRCPRHRPAEVLWFLFGGSRCRFHRRQVGTRSTAHNEIAHRDRVRERHVSRNWLSCEPRTAPPMGAGQSTQASDPSAPPSTALHVLRVTPDSPASKTSIEPLFDFVVGFEDNSLASTIDVGALERIVEGHEGRSLNLLVWNAKSRETRVVPIVPSRTWSQASTGSAQDAQPSLLGLSMRMCGPEIALDTVWHVLDVLEGSPAESAGLVPYGDYITGWSGGVLSSENDFYDLVEAHIDKPLRVYVYSHDFDALREVVLVPNRQWGGEGLLGCVFGYGLLHRIPPQPAERIAGASTPPELHEPDDEYEEQELFVPADMPMQYPVPTARETTLLTDLRRQQDDEWEAEQLHQHQHQQQRAYRTPHVHTIQEEDQMDDEHEHDHDHGHDHGHDHDHDHDHDDHGHFHSHSHTHGHDDHSHSHTHQHEPVAAPSPPRRTASLTSSSLRRVSTGSPTPVFSAPSSRVVSAMQQSHRHSEDEDGDDGESLTSVD</sequence>
<feature type="domain" description="PDZ GRASP-type" evidence="6">
    <location>
        <begin position="969"/>
        <end position="1058"/>
    </location>
</feature>
<gene>
    <name evidence="7" type="ORF">MCHLO_07815</name>
</gene>
<reference evidence="7" key="1">
    <citation type="submission" date="2014-09" db="EMBL/GenBank/DDBJ databases">
        <title>Genome sequence of the luminous mushroom Mycena chlorophos for searching fungal bioluminescence genes.</title>
        <authorList>
            <person name="Tanaka Y."/>
            <person name="Kasuga D."/>
            <person name="Oba Y."/>
            <person name="Hase S."/>
            <person name="Sato K."/>
            <person name="Oba Y."/>
            <person name="Sakakibara Y."/>
        </authorList>
    </citation>
    <scope>NUCLEOTIDE SEQUENCE</scope>
</reference>
<dbReference type="PROSITE" id="PS51865">
    <property type="entry name" value="PDZ_GRASP"/>
    <property type="match status" value="2"/>
</dbReference>
<feature type="compositionally biased region" description="Basic and acidic residues" evidence="5">
    <location>
        <begin position="1155"/>
        <end position="1181"/>
    </location>
</feature>
<evidence type="ECO:0000256" key="2">
    <source>
        <dbReference type="ARBA" id="ARBA00022737"/>
    </source>
</evidence>
<dbReference type="PANTHER" id="PTHR12893">
    <property type="entry name" value="GOLGI REASSEMBLY STACKING PROTEIN GRASP"/>
    <property type="match status" value="1"/>
</dbReference>
<comment type="subcellular location">
    <subcellularLocation>
        <location evidence="1">Golgi apparatus membrane</location>
    </subcellularLocation>
</comment>
<dbReference type="Pfam" id="PF04495">
    <property type="entry name" value="GRASP55_65"/>
    <property type="match status" value="1"/>
</dbReference>
<dbReference type="Proteomes" id="UP000815677">
    <property type="component" value="Unassembled WGS sequence"/>
</dbReference>
<evidence type="ECO:0000256" key="4">
    <source>
        <dbReference type="ARBA" id="ARBA00023136"/>
    </source>
</evidence>
<dbReference type="InterPro" id="IPR007583">
    <property type="entry name" value="GRASP55_65"/>
</dbReference>
<organism evidence="7 8">
    <name type="scientific">Mycena chlorophos</name>
    <name type="common">Agaric fungus</name>
    <name type="synonym">Agaricus chlorophos</name>
    <dbReference type="NCBI Taxonomy" id="658473"/>
    <lineage>
        <taxon>Eukaryota</taxon>
        <taxon>Fungi</taxon>
        <taxon>Dikarya</taxon>
        <taxon>Basidiomycota</taxon>
        <taxon>Agaricomycotina</taxon>
        <taxon>Agaricomycetes</taxon>
        <taxon>Agaricomycetidae</taxon>
        <taxon>Agaricales</taxon>
        <taxon>Marasmiineae</taxon>
        <taxon>Mycenaceae</taxon>
        <taxon>Mycena</taxon>
    </lineage>
</organism>
<name>A0ABQ0LHS4_MYCCL</name>
<evidence type="ECO:0000256" key="5">
    <source>
        <dbReference type="SAM" id="MobiDB-lite"/>
    </source>
</evidence>
<keyword evidence="4" id="KW-0472">Membrane</keyword>
<accession>A0ABQ0LHS4</accession>
<evidence type="ECO:0000313" key="7">
    <source>
        <dbReference type="EMBL" id="GAT50592.1"/>
    </source>
</evidence>
<feature type="domain" description="PDZ GRASP-type" evidence="6">
    <location>
        <begin position="861"/>
        <end position="963"/>
    </location>
</feature>
<proteinExistence type="predicted"/>
<feature type="region of interest" description="Disordered" evidence="5">
    <location>
        <begin position="1150"/>
        <end position="1267"/>
    </location>
</feature>
<feature type="compositionally biased region" description="Basic and acidic residues" evidence="5">
    <location>
        <begin position="1189"/>
        <end position="1203"/>
    </location>
</feature>
<evidence type="ECO:0000256" key="1">
    <source>
        <dbReference type="ARBA" id="ARBA00004394"/>
    </source>
</evidence>
<evidence type="ECO:0000256" key="3">
    <source>
        <dbReference type="ARBA" id="ARBA00023034"/>
    </source>
</evidence>
<keyword evidence="3" id="KW-0333">Golgi apparatus</keyword>
<dbReference type="InterPro" id="IPR011990">
    <property type="entry name" value="TPR-like_helical_dom_sf"/>
</dbReference>
<dbReference type="EMBL" id="DF846523">
    <property type="protein sequence ID" value="GAT50592.1"/>
    <property type="molecule type" value="Genomic_DNA"/>
</dbReference>
<dbReference type="InterPro" id="IPR024958">
    <property type="entry name" value="GRASP_PDZ"/>
</dbReference>
<evidence type="ECO:0000259" key="6">
    <source>
        <dbReference type="PROSITE" id="PS51865"/>
    </source>
</evidence>
<dbReference type="PANTHER" id="PTHR12893:SF0">
    <property type="entry name" value="GRASP65"/>
    <property type="match status" value="1"/>
</dbReference>
<evidence type="ECO:0000313" key="8">
    <source>
        <dbReference type="Proteomes" id="UP000815677"/>
    </source>
</evidence>
<feature type="region of interest" description="Disordered" evidence="5">
    <location>
        <begin position="1121"/>
        <end position="1140"/>
    </location>
</feature>
<dbReference type="Gene3D" id="2.30.42.10">
    <property type="match status" value="2"/>
</dbReference>
<feature type="compositionally biased region" description="Low complexity" evidence="5">
    <location>
        <begin position="1212"/>
        <end position="1230"/>
    </location>
</feature>